<dbReference type="EMBL" id="JAQJAC010000001">
    <property type="protein sequence ID" value="KAJ5599121.1"/>
    <property type="molecule type" value="Genomic_DNA"/>
</dbReference>
<gene>
    <name evidence="1" type="ORF">N7450_000188</name>
</gene>
<evidence type="ECO:0000313" key="2">
    <source>
        <dbReference type="Proteomes" id="UP001216150"/>
    </source>
</evidence>
<proteinExistence type="predicted"/>
<dbReference type="Proteomes" id="UP001216150">
    <property type="component" value="Unassembled WGS sequence"/>
</dbReference>
<accession>A0AAD6E1V4</accession>
<sequence length="224" mass="25577">MEPSRALASQYTDDKTSVDGDLSADQIRQKIILALQALEHTGVDMEGNLQAHWPFLDTPTNHRILRTRFNKWLDIVADTRDTSTFAVISQRCLGFTEETSPRPRNHCQQSYLDVSRRTWLSLQVLPQPTQRVNGTRRINFGLPSPPESDVKHLRPGSGFRIGKRHLHVKKAWQSQQNMVIACTSKFDIGSKWMWAPEFRVQLDPGIKGLEPIDVLICSKAYDEN</sequence>
<name>A0AAD6E1V4_9EURO</name>
<organism evidence="1 2">
    <name type="scientific">Penicillium hetheringtonii</name>
    <dbReference type="NCBI Taxonomy" id="911720"/>
    <lineage>
        <taxon>Eukaryota</taxon>
        <taxon>Fungi</taxon>
        <taxon>Dikarya</taxon>
        <taxon>Ascomycota</taxon>
        <taxon>Pezizomycotina</taxon>
        <taxon>Eurotiomycetes</taxon>
        <taxon>Eurotiomycetidae</taxon>
        <taxon>Eurotiales</taxon>
        <taxon>Aspergillaceae</taxon>
        <taxon>Penicillium</taxon>
    </lineage>
</organism>
<dbReference type="AlphaFoldDB" id="A0AAD6E1V4"/>
<keyword evidence="2" id="KW-1185">Reference proteome</keyword>
<reference evidence="1 2" key="1">
    <citation type="journal article" date="2023" name="IMA Fungus">
        <title>Comparative genomic study of the Penicillium genus elucidates a diverse pangenome and 15 lateral gene transfer events.</title>
        <authorList>
            <person name="Petersen C."/>
            <person name="Sorensen T."/>
            <person name="Nielsen M.R."/>
            <person name="Sondergaard T.E."/>
            <person name="Sorensen J.L."/>
            <person name="Fitzpatrick D.A."/>
            <person name="Frisvad J.C."/>
            <person name="Nielsen K.L."/>
        </authorList>
    </citation>
    <scope>NUCLEOTIDE SEQUENCE [LARGE SCALE GENOMIC DNA]</scope>
    <source>
        <strain evidence="1 2">IBT 29057</strain>
    </source>
</reference>
<evidence type="ECO:0000313" key="1">
    <source>
        <dbReference type="EMBL" id="KAJ5599121.1"/>
    </source>
</evidence>
<comment type="caution">
    <text evidence="1">The sequence shown here is derived from an EMBL/GenBank/DDBJ whole genome shotgun (WGS) entry which is preliminary data.</text>
</comment>
<protein>
    <submittedName>
        <fullName evidence="1">Uncharacterized protein</fullName>
    </submittedName>
</protein>